<keyword evidence="8" id="KW-0732">Signal</keyword>
<dbReference type="SUPFAM" id="SSF48695">
    <property type="entry name" value="Multiheme cytochromes"/>
    <property type="match status" value="1"/>
</dbReference>
<dbReference type="InterPro" id="IPR036280">
    <property type="entry name" value="Multihaem_cyt_sf"/>
</dbReference>
<evidence type="ECO:0000256" key="1">
    <source>
        <dbReference type="ARBA" id="ARBA00001926"/>
    </source>
</evidence>
<reference evidence="10 11" key="1">
    <citation type="journal article" date="2021" name="Sci. Rep.">
        <title>The distribution of antibiotic resistance genes in chicken gut microbiota commensals.</title>
        <authorList>
            <person name="Juricova H."/>
            <person name="Matiasovicova J."/>
            <person name="Kubasova T."/>
            <person name="Cejkova D."/>
            <person name="Rychlik I."/>
        </authorList>
    </citation>
    <scope>NUCLEOTIDE SEQUENCE [LARGE SCALE GENOMIC DNA]</scope>
    <source>
        <strain evidence="10 11">An829</strain>
    </source>
</reference>
<feature type="chain" id="PRO_5045289474" evidence="8">
    <location>
        <begin position="24"/>
        <end position="115"/>
    </location>
</feature>
<feature type="signal peptide" evidence="8">
    <location>
        <begin position="1"/>
        <end position="23"/>
    </location>
</feature>
<comment type="subcellular location">
    <subcellularLocation>
        <location evidence="2">Cell envelope</location>
    </subcellularLocation>
</comment>
<organism evidence="10 11">
    <name type="scientific">Sutterella massiliensis</name>
    <dbReference type="NCBI Taxonomy" id="1816689"/>
    <lineage>
        <taxon>Bacteria</taxon>
        <taxon>Pseudomonadati</taxon>
        <taxon>Pseudomonadota</taxon>
        <taxon>Betaproteobacteria</taxon>
        <taxon>Burkholderiales</taxon>
        <taxon>Sutterellaceae</taxon>
        <taxon>Sutterella</taxon>
    </lineage>
</organism>
<dbReference type="Gene3D" id="1.10.1130.10">
    <property type="entry name" value="Flavocytochrome C3, Chain A"/>
    <property type="match status" value="1"/>
</dbReference>
<protein>
    <submittedName>
        <fullName evidence="10">Cytochrome c3 family protein</fullName>
    </submittedName>
</protein>
<evidence type="ECO:0000256" key="5">
    <source>
        <dbReference type="ARBA" id="ARBA00022723"/>
    </source>
</evidence>
<evidence type="ECO:0000256" key="3">
    <source>
        <dbReference type="ARBA" id="ARBA00022448"/>
    </source>
</evidence>
<evidence type="ECO:0000256" key="8">
    <source>
        <dbReference type="SAM" id="SignalP"/>
    </source>
</evidence>
<comment type="caution">
    <text evidence="10">The sequence shown here is derived from an EMBL/GenBank/DDBJ whole genome shotgun (WGS) entry which is preliminary data.</text>
</comment>
<dbReference type="Pfam" id="PF14537">
    <property type="entry name" value="Cytochrom_c3_2"/>
    <property type="match status" value="1"/>
</dbReference>
<accession>A0ABS2DT31</accession>
<sequence>MTNLIRAALVVVAALSVAGPAAAADKFLADRHIERGVKCESCHTGAKPDANVDMKTCLQCHGGSYQALAKKTESDDINPHETHLGEAQCVTCHQGHKPPRLSCDSCHEFEDIRVP</sequence>
<name>A0ABS2DT31_9BURK</name>
<gene>
    <name evidence="10" type="ORF">H6A60_08235</name>
</gene>
<comment type="cofactor">
    <cofactor evidence="1">
        <name>heme c</name>
        <dbReference type="ChEBI" id="CHEBI:61717"/>
    </cofactor>
</comment>
<evidence type="ECO:0000256" key="4">
    <source>
        <dbReference type="ARBA" id="ARBA00022617"/>
    </source>
</evidence>
<dbReference type="RefSeq" id="WP_205103328.1">
    <property type="nucleotide sequence ID" value="NZ_JACJJC010000012.1"/>
</dbReference>
<keyword evidence="7" id="KW-0408">Iron</keyword>
<evidence type="ECO:0000256" key="2">
    <source>
        <dbReference type="ARBA" id="ARBA00004196"/>
    </source>
</evidence>
<dbReference type="InterPro" id="IPR012286">
    <property type="entry name" value="Tetrahaem_cytochrome"/>
</dbReference>
<evidence type="ECO:0000259" key="9">
    <source>
        <dbReference type="Pfam" id="PF14537"/>
    </source>
</evidence>
<evidence type="ECO:0000313" key="10">
    <source>
        <dbReference type="EMBL" id="MBM6704467.1"/>
    </source>
</evidence>
<evidence type="ECO:0000256" key="6">
    <source>
        <dbReference type="ARBA" id="ARBA00022982"/>
    </source>
</evidence>
<dbReference type="Proteomes" id="UP000715095">
    <property type="component" value="Unassembled WGS sequence"/>
</dbReference>
<keyword evidence="4" id="KW-0349">Heme</keyword>
<keyword evidence="5" id="KW-0479">Metal-binding</keyword>
<evidence type="ECO:0000313" key="11">
    <source>
        <dbReference type="Proteomes" id="UP000715095"/>
    </source>
</evidence>
<dbReference type="EMBL" id="JACJJC010000012">
    <property type="protein sequence ID" value="MBM6704467.1"/>
    <property type="molecule type" value="Genomic_DNA"/>
</dbReference>
<proteinExistence type="predicted"/>
<feature type="domain" description="Tetrahaem cytochrome" evidence="9">
    <location>
        <begin position="32"/>
        <end position="108"/>
    </location>
</feature>
<keyword evidence="6" id="KW-0249">Electron transport</keyword>
<evidence type="ECO:0000256" key="7">
    <source>
        <dbReference type="ARBA" id="ARBA00023004"/>
    </source>
</evidence>
<keyword evidence="11" id="KW-1185">Reference proteome</keyword>
<keyword evidence="3" id="KW-0813">Transport</keyword>